<dbReference type="AlphaFoldDB" id="A0A451GCB8"/>
<dbReference type="InterPro" id="IPR036388">
    <property type="entry name" value="WH-like_DNA-bd_sf"/>
</dbReference>
<dbReference type="GO" id="GO:0003677">
    <property type="term" value="F:DNA binding"/>
    <property type="evidence" value="ECO:0007669"/>
    <property type="project" value="UniProtKB-KW"/>
</dbReference>
<dbReference type="OrthoDB" id="362473at2"/>
<evidence type="ECO:0000313" key="6">
    <source>
        <dbReference type="Proteomes" id="UP000273811"/>
    </source>
</evidence>
<dbReference type="PROSITE" id="PS50949">
    <property type="entry name" value="HTH_GNTR"/>
    <property type="match status" value="1"/>
</dbReference>
<proteinExistence type="predicted"/>
<organism evidence="5 6">
    <name type="scientific">Siminovitchia fortis</name>
    <dbReference type="NCBI Taxonomy" id="254758"/>
    <lineage>
        <taxon>Bacteria</taxon>
        <taxon>Bacillati</taxon>
        <taxon>Bacillota</taxon>
        <taxon>Bacilli</taxon>
        <taxon>Bacillales</taxon>
        <taxon>Bacillaceae</taxon>
        <taxon>Siminovitchia</taxon>
    </lineage>
</organism>
<evidence type="ECO:0000256" key="2">
    <source>
        <dbReference type="ARBA" id="ARBA00023125"/>
    </source>
</evidence>
<gene>
    <name evidence="5" type="ORF">D4N35_005820</name>
</gene>
<dbReference type="Pfam" id="PF00392">
    <property type="entry name" value="GntR"/>
    <property type="match status" value="1"/>
</dbReference>
<name>A0A451GCB8_9BACI</name>
<dbReference type="CDD" id="cd07377">
    <property type="entry name" value="WHTH_GntR"/>
    <property type="match status" value="1"/>
</dbReference>
<keyword evidence="1" id="KW-0805">Transcription regulation</keyword>
<keyword evidence="2" id="KW-0238">DNA-binding</keyword>
<keyword evidence="3" id="KW-0804">Transcription</keyword>
<sequence length="126" mass="14376">MAKDFEASKPIYIQITEKIFQRIIRGELKPGEKLPSVREMAVQSGVNPNTVQRSYAEMERMGVVETKRGQGTFVIERESIVDELKHSMQIEVIGQFVKSMEELGFTKQQMVSGLKNFLEEGEQGEH</sequence>
<evidence type="ECO:0000313" key="5">
    <source>
        <dbReference type="EMBL" id="RWR12895.1"/>
    </source>
</evidence>
<dbReference type="GO" id="GO:0003700">
    <property type="term" value="F:DNA-binding transcription factor activity"/>
    <property type="evidence" value="ECO:0007669"/>
    <property type="project" value="InterPro"/>
</dbReference>
<dbReference type="SMART" id="SM00345">
    <property type="entry name" value="HTH_GNTR"/>
    <property type="match status" value="1"/>
</dbReference>
<dbReference type="InterPro" id="IPR000524">
    <property type="entry name" value="Tscrpt_reg_HTH_GntR"/>
</dbReference>
<evidence type="ECO:0000259" key="4">
    <source>
        <dbReference type="PROSITE" id="PS50949"/>
    </source>
</evidence>
<dbReference type="InterPro" id="IPR036390">
    <property type="entry name" value="WH_DNA-bd_sf"/>
</dbReference>
<dbReference type="EMBL" id="QYTU02000008">
    <property type="protein sequence ID" value="RWR12895.1"/>
    <property type="molecule type" value="Genomic_DNA"/>
</dbReference>
<dbReference type="RefSeq" id="WP_120071358.1">
    <property type="nucleotide sequence ID" value="NZ_CP126113.1"/>
</dbReference>
<reference evidence="5" key="1">
    <citation type="submission" date="2018-12" db="EMBL/GenBank/DDBJ databases">
        <authorList>
            <person name="Sun L."/>
            <person name="Chen Z."/>
        </authorList>
    </citation>
    <scope>NUCLEOTIDE SEQUENCE [LARGE SCALE GENOMIC DNA]</scope>
    <source>
        <strain evidence="5">DSM 16012</strain>
    </source>
</reference>
<comment type="caution">
    <text evidence="5">The sequence shown here is derived from an EMBL/GenBank/DDBJ whole genome shotgun (WGS) entry which is preliminary data.</text>
</comment>
<keyword evidence="6" id="KW-1185">Reference proteome</keyword>
<evidence type="ECO:0000256" key="3">
    <source>
        <dbReference type="ARBA" id="ARBA00023163"/>
    </source>
</evidence>
<dbReference type="PANTHER" id="PTHR38445">
    <property type="entry name" value="HTH-TYPE TRANSCRIPTIONAL REPRESSOR YTRA"/>
    <property type="match status" value="1"/>
</dbReference>
<dbReference type="SUPFAM" id="SSF46785">
    <property type="entry name" value="Winged helix' DNA-binding domain"/>
    <property type="match status" value="1"/>
</dbReference>
<evidence type="ECO:0000256" key="1">
    <source>
        <dbReference type="ARBA" id="ARBA00023015"/>
    </source>
</evidence>
<feature type="domain" description="HTH gntR-type" evidence="4">
    <location>
        <begin position="9"/>
        <end position="77"/>
    </location>
</feature>
<protein>
    <submittedName>
        <fullName evidence="5">GntR family transcriptional regulator</fullName>
    </submittedName>
</protein>
<dbReference type="Gene3D" id="1.10.10.10">
    <property type="entry name" value="Winged helix-like DNA-binding domain superfamily/Winged helix DNA-binding domain"/>
    <property type="match status" value="1"/>
</dbReference>
<dbReference type="Proteomes" id="UP000273811">
    <property type="component" value="Unassembled WGS sequence"/>
</dbReference>
<accession>A0A451GCB8</accession>
<dbReference type="PANTHER" id="PTHR38445:SF6">
    <property type="entry name" value="GNTR-FAMILY TRANSCRIPTIONAL REGULATOR"/>
    <property type="match status" value="1"/>
</dbReference>